<name>A0A0M3IQA4_ASCLU</name>
<evidence type="ECO:0000313" key="2">
    <source>
        <dbReference type="WBParaSite" id="ALUE_0002093201-mRNA-1"/>
    </source>
</evidence>
<dbReference type="AlphaFoldDB" id="A0A0M3IQA4"/>
<dbReference type="Proteomes" id="UP000036681">
    <property type="component" value="Unplaced"/>
</dbReference>
<protein>
    <submittedName>
        <fullName evidence="2">Uncharacterized protein</fullName>
    </submittedName>
</protein>
<dbReference type="WBParaSite" id="ALUE_0002093201-mRNA-1">
    <property type="protein sequence ID" value="ALUE_0002093201-mRNA-1"/>
    <property type="gene ID" value="ALUE_0002093201"/>
</dbReference>
<evidence type="ECO:0000313" key="1">
    <source>
        <dbReference type="Proteomes" id="UP000036681"/>
    </source>
</evidence>
<reference evidence="2" key="1">
    <citation type="submission" date="2017-02" db="UniProtKB">
        <authorList>
            <consortium name="WormBaseParasite"/>
        </authorList>
    </citation>
    <scope>IDENTIFICATION</scope>
</reference>
<organism evidence="1 2">
    <name type="scientific">Ascaris lumbricoides</name>
    <name type="common">Giant roundworm</name>
    <dbReference type="NCBI Taxonomy" id="6252"/>
    <lineage>
        <taxon>Eukaryota</taxon>
        <taxon>Metazoa</taxon>
        <taxon>Ecdysozoa</taxon>
        <taxon>Nematoda</taxon>
        <taxon>Chromadorea</taxon>
        <taxon>Rhabditida</taxon>
        <taxon>Spirurina</taxon>
        <taxon>Ascaridomorpha</taxon>
        <taxon>Ascaridoidea</taxon>
        <taxon>Ascarididae</taxon>
        <taxon>Ascaris</taxon>
    </lineage>
</organism>
<sequence length="59" mass="6766">MVLRYFAWNFEVLFSISGEGKHWYIIVIIAARCDDCIVEYELLLDSGDIGLFAILRPGL</sequence>
<keyword evidence="1" id="KW-1185">Reference proteome</keyword>
<accession>A0A0M3IQA4</accession>
<proteinExistence type="predicted"/>